<proteinExistence type="predicted"/>
<name>A0A936TFE7_9ACTN</name>
<dbReference type="EMBL" id="JADJZA010000007">
    <property type="protein sequence ID" value="MBK9297704.1"/>
    <property type="molecule type" value="Genomic_DNA"/>
</dbReference>
<dbReference type="AlphaFoldDB" id="A0A936TFE7"/>
<evidence type="ECO:0000313" key="1">
    <source>
        <dbReference type="EMBL" id="MBK9297704.1"/>
    </source>
</evidence>
<reference evidence="1 2" key="1">
    <citation type="submission" date="2020-10" db="EMBL/GenBank/DDBJ databases">
        <title>Connecting structure to function with the recovery of over 1000 high-quality activated sludge metagenome-assembled genomes encoding full-length rRNA genes using long-read sequencing.</title>
        <authorList>
            <person name="Singleton C.M."/>
            <person name="Petriglieri F."/>
            <person name="Kristensen J.M."/>
            <person name="Kirkegaard R.H."/>
            <person name="Michaelsen T.Y."/>
            <person name="Andersen M.H."/>
            <person name="Karst S.M."/>
            <person name="Dueholm M.S."/>
            <person name="Nielsen P.H."/>
            <person name="Albertsen M."/>
        </authorList>
    </citation>
    <scope>NUCLEOTIDE SEQUENCE [LARGE SCALE GENOMIC DNA]</scope>
    <source>
        <strain evidence="1">Lyne_18-Q3-R50-59_MAXAC.006</strain>
    </source>
</reference>
<evidence type="ECO:0000313" key="2">
    <source>
        <dbReference type="Proteomes" id="UP000727993"/>
    </source>
</evidence>
<dbReference type="Proteomes" id="UP000727993">
    <property type="component" value="Unassembled WGS sequence"/>
</dbReference>
<comment type="caution">
    <text evidence="1">The sequence shown here is derived from an EMBL/GenBank/DDBJ whole genome shotgun (WGS) entry which is preliminary data.</text>
</comment>
<dbReference type="InterPro" id="IPR011047">
    <property type="entry name" value="Quinoprotein_ADH-like_sf"/>
</dbReference>
<organism evidence="1 2">
    <name type="scientific">Candidatus Neomicrothrix subdominans</name>
    <dbReference type="NCBI Taxonomy" id="2954438"/>
    <lineage>
        <taxon>Bacteria</taxon>
        <taxon>Bacillati</taxon>
        <taxon>Actinomycetota</taxon>
        <taxon>Acidimicrobiia</taxon>
        <taxon>Acidimicrobiales</taxon>
        <taxon>Microthrixaceae</taxon>
        <taxon>Candidatus Neomicrothrix</taxon>
    </lineage>
</organism>
<sequence length="320" mass="32942">MASVGKNPALWHTVEGREFTRATELGDLVVTSMLGFNDNIVVSGLLCDQGREDMRCPNGGTSVLRSFDADGNETWTLKLGATKSDSIGGARLAGVVGDQMVVETDDSVVWIGSDGKIEQTLPSPSAPVCVLKGGPVALRTSGSGQAPDPGTPVTAVANGKPSEVEFQLLQPKADQWVELPGGSTKVSGTAPFGSCSNGSAEIEGDVATHLPTLRWEDSGQRWNQLEGGSTVPDAPNEVVATASGSGNGYALDTGTGEVLRRATNRLDMAKTAVLFEQVRDKPPHEVSLVVADGGDDGEVFACATAAQTSCQLVASGGSGS</sequence>
<protein>
    <submittedName>
        <fullName evidence="1">Uncharacterized protein</fullName>
    </submittedName>
</protein>
<gene>
    <name evidence="1" type="ORF">IPN02_12920</name>
</gene>
<accession>A0A936TFE7</accession>
<dbReference type="SUPFAM" id="SSF50998">
    <property type="entry name" value="Quinoprotein alcohol dehydrogenase-like"/>
    <property type="match status" value="1"/>
</dbReference>